<evidence type="ECO:0000256" key="2">
    <source>
        <dbReference type="ARBA" id="ARBA00022801"/>
    </source>
</evidence>
<dbReference type="InterPro" id="IPR027417">
    <property type="entry name" value="P-loop_NTPase"/>
</dbReference>
<proteinExistence type="predicted"/>
<dbReference type="PANTHER" id="PTHR12131:SF1">
    <property type="entry name" value="ATP-DEPENDENT RNA HELICASE SUPV3L1, MITOCHONDRIAL-RELATED"/>
    <property type="match status" value="1"/>
</dbReference>
<dbReference type="AlphaFoldDB" id="C0W148"/>
<dbReference type="InterPro" id="IPR011545">
    <property type="entry name" value="DEAD/DEAH_box_helicase_dom"/>
</dbReference>
<dbReference type="InterPro" id="IPR001650">
    <property type="entry name" value="Helicase_C-like"/>
</dbReference>
<sequence>MSYPLNDLLDQLEDSGRLTDCDAIYEAFSGWASAGGRPLYPHQDESFLHLLDDLHVIAATPTGSGKSLIALAAHFISLARGGRSFYTAPLKALVSEKFFELVRMFGADNVGMVTGDASVNADAPIICCTAEILANQALREGAELDADMIIIDEFHFYGDRERGWAWQVPLLELTKPQFVLLSATLGAVDFFQEDLLRRTGREVALVSAAQRPVPLEMSYSVFPLADSVAELIESGKYPIYIVHFGQKAALETANNLATPTLVSKRHQEKIKEATAGFRFGKGFGQTLRKLLHQGVGIHHAGMLPRYRLLVEHLTQQGLLAVICGTDTLGVGINVPITTVLITSLVKFDGVRQRTLSAREFHQIAGRAGRAGFDEVGWVVVQAPDHVIENRLLELKAGDDPKKLKKLVRKKPAEGQVSWSESTFNRLVEATPEALVSQFEMTHAMVLNVLSNRESVVNPSERLWFLATKNHDKPTESNPHLRRLGQIYVSMRKSGVVELMGSDSVVEGADRLRLKLDIPESFALNQPLSPFALAAFEVLDPDSDSLALDVVSVVEAVLEDPRPLLFAQQREERGAAIEAMKRAGVEYEERMSAVEDIMWPMPLKELLDPVFHIFRGANPWIGDLELAHKSVVRMMVENAMTFSDVISRYDISMSEGVLLRYLTDAYRALRQLVPESLRSEMVEQIIEWLGGLVRSVDSSLLDEWESLANPATGKAESALEVSELPFGADENGVVRLDSNPLVLQAAVRKEVFARVSRFALDDLDGLLDFGDSDGVAAWSEDRWADILDAYWDEYDWLGSGLEAQSKSRFTFVFNPQLADYLDFGVRPGAALDAALEIGSAWLVSYVFEDPEGDGAWHLVAGVDVRASGDEGVPVINLLYVGS</sequence>
<dbReference type="Pfam" id="PF12029">
    <property type="entry name" value="DUF3516"/>
    <property type="match status" value="1"/>
</dbReference>
<name>C0W148_9ACTO</name>
<evidence type="ECO:0000259" key="6">
    <source>
        <dbReference type="PROSITE" id="PS51194"/>
    </source>
</evidence>
<keyword evidence="3 7" id="KW-0347">Helicase</keyword>
<accession>C0W148</accession>
<keyword evidence="2" id="KW-0378">Hydrolase</keyword>
<dbReference type="PANTHER" id="PTHR12131">
    <property type="entry name" value="ATP-DEPENDENT RNA AND DNA HELICASE"/>
    <property type="match status" value="1"/>
</dbReference>
<keyword evidence="1" id="KW-0547">Nucleotide-binding</keyword>
<keyword evidence="4" id="KW-0067">ATP-binding</keyword>
<keyword evidence="8" id="KW-1185">Reference proteome</keyword>
<dbReference type="EMBL" id="ACFG01000032">
    <property type="protein sequence ID" value="EEH63537.1"/>
    <property type="molecule type" value="Genomic_DNA"/>
</dbReference>
<evidence type="ECO:0000256" key="3">
    <source>
        <dbReference type="ARBA" id="ARBA00022806"/>
    </source>
</evidence>
<dbReference type="GO" id="GO:0003676">
    <property type="term" value="F:nucleic acid binding"/>
    <property type="evidence" value="ECO:0007669"/>
    <property type="project" value="InterPro"/>
</dbReference>
<dbReference type="HOGENOM" id="CLU_017075_0_0_11"/>
<dbReference type="PROSITE" id="PS51194">
    <property type="entry name" value="HELICASE_CTER"/>
    <property type="match status" value="1"/>
</dbReference>
<dbReference type="Gene3D" id="3.40.50.300">
    <property type="entry name" value="P-loop containing nucleotide triphosphate hydrolases"/>
    <property type="match status" value="2"/>
</dbReference>
<dbReference type="RefSeq" id="WP_006546308.1">
    <property type="nucleotide sequence ID" value="NZ_DS999541.1"/>
</dbReference>
<dbReference type="GO" id="GO:0004386">
    <property type="term" value="F:helicase activity"/>
    <property type="evidence" value="ECO:0007669"/>
    <property type="project" value="UniProtKB-KW"/>
</dbReference>
<reference evidence="7 8" key="1">
    <citation type="submission" date="2009-01" db="EMBL/GenBank/DDBJ databases">
        <authorList>
            <person name="Qin X."/>
            <person name="Bachman B."/>
            <person name="Battles P."/>
            <person name="Bell A."/>
            <person name="Bess C."/>
            <person name="Bickham C."/>
            <person name="Chaboub L."/>
            <person name="Chen D."/>
            <person name="Coyle M."/>
            <person name="Deiros D.R."/>
            <person name="Dinh H."/>
            <person name="Forbes L."/>
            <person name="Fowler G."/>
            <person name="Francisco L."/>
            <person name="Fu Q."/>
            <person name="Gubbala S."/>
            <person name="Hale W."/>
            <person name="Han Y."/>
            <person name="Hemphill L."/>
            <person name="Highlander S.K."/>
            <person name="Hirani K."/>
            <person name="Hogues M."/>
            <person name="Jackson L."/>
            <person name="Jakkamsetti A."/>
            <person name="Javaid M."/>
            <person name="Jiang H."/>
            <person name="Korchina V."/>
            <person name="Kovar C."/>
            <person name="Lara F."/>
            <person name="Lee S."/>
            <person name="Mata R."/>
            <person name="Mathew T."/>
            <person name="Moen C."/>
            <person name="Morales K."/>
            <person name="Munidasa M."/>
            <person name="Nazareth L."/>
            <person name="Ngo R."/>
            <person name="Nguyen L."/>
            <person name="Okwuonu G."/>
            <person name="Ongeri F."/>
            <person name="Patil S."/>
            <person name="Petrosino J."/>
            <person name="Pham C."/>
            <person name="Pham P."/>
            <person name="Pu L.-L."/>
            <person name="Puazo M."/>
            <person name="Raj R."/>
            <person name="Reid J."/>
            <person name="Rouhana J."/>
            <person name="Saada N."/>
            <person name="Shang Y."/>
            <person name="Simmons D."/>
            <person name="Thornton R."/>
            <person name="Warren J."/>
            <person name="Weissenberger G."/>
            <person name="Zhang J."/>
            <person name="Zhang L."/>
            <person name="Zhou C."/>
            <person name="Zhu D."/>
            <person name="Muzny D."/>
            <person name="Worley K."/>
            <person name="Gibbs R."/>
        </authorList>
    </citation>
    <scope>NUCLEOTIDE SEQUENCE [LARGE SCALE GENOMIC DNA]</scope>
    <source>
        <strain evidence="7 8">DSM 15436</strain>
    </source>
</reference>
<dbReference type="SMART" id="SM00490">
    <property type="entry name" value="HELICc"/>
    <property type="match status" value="1"/>
</dbReference>
<evidence type="ECO:0000313" key="7">
    <source>
        <dbReference type="EMBL" id="EEH63537.1"/>
    </source>
</evidence>
<feature type="domain" description="Helicase ATP-binding" evidence="5">
    <location>
        <begin position="47"/>
        <end position="203"/>
    </location>
</feature>
<dbReference type="InterPro" id="IPR021904">
    <property type="entry name" value="DUF3516"/>
</dbReference>
<dbReference type="GO" id="GO:0016787">
    <property type="term" value="F:hydrolase activity"/>
    <property type="evidence" value="ECO:0007669"/>
    <property type="project" value="UniProtKB-KW"/>
</dbReference>
<protein>
    <submittedName>
        <fullName evidence="7">DEAD/DEAH box helicase</fullName>
    </submittedName>
</protein>
<evidence type="ECO:0000256" key="1">
    <source>
        <dbReference type="ARBA" id="ARBA00022741"/>
    </source>
</evidence>
<dbReference type="SMART" id="SM00487">
    <property type="entry name" value="DEXDc"/>
    <property type="match status" value="1"/>
</dbReference>
<dbReference type="Pfam" id="PF00271">
    <property type="entry name" value="Helicase_C"/>
    <property type="match status" value="1"/>
</dbReference>
<evidence type="ECO:0000313" key="8">
    <source>
        <dbReference type="Proteomes" id="UP000010301"/>
    </source>
</evidence>
<organism evidence="7 8">
    <name type="scientific">Gleimia coleocanis DSM 15436</name>
    <dbReference type="NCBI Taxonomy" id="525245"/>
    <lineage>
        <taxon>Bacteria</taxon>
        <taxon>Bacillati</taxon>
        <taxon>Actinomycetota</taxon>
        <taxon>Actinomycetes</taxon>
        <taxon>Actinomycetales</taxon>
        <taxon>Actinomycetaceae</taxon>
        <taxon>Gleimia</taxon>
    </lineage>
</organism>
<dbReference type="InterPro" id="IPR014001">
    <property type="entry name" value="Helicase_ATP-bd"/>
</dbReference>
<dbReference type="eggNOG" id="COG4581">
    <property type="taxonomic scope" value="Bacteria"/>
</dbReference>
<dbReference type="GO" id="GO:0005524">
    <property type="term" value="F:ATP binding"/>
    <property type="evidence" value="ECO:0007669"/>
    <property type="project" value="UniProtKB-KW"/>
</dbReference>
<gene>
    <name evidence="7" type="ORF">HMPREF0044_1138</name>
</gene>
<dbReference type="CDD" id="cd17921">
    <property type="entry name" value="DEXHc_Ski2"/>
    <property type="match status" value="1"/>
</dbReference>
<comment type="caution">
    <text evidence="7">The sequence shown here is derived from an EMBL/GenBank/DDBJ whole genome shotgun (WGS) entry which is preliminary data.</text>
</comment>
<dbReference type="OrthoDB" id="3229913at2"/>
<dbReference type="Proteomes" id="UP000010301">
    <property type="component" value="Unassembled WGS sequence"/>
</dbReference>
<dbReference type="STRING" id="525245.HMPREF0044_1138"/>
<feature type="domain" description="Helicase C-terminal" evidence="6">
    <location>
        <begin position="227"/>
        <end position="407"/>
    </location>
</feature>
<evidence type="ECO:0000259" key="5">
    <source>
        <dbReference type="PROSITE" id="PS51192"/>
    </source>
</evidence>
<dbReference type="InterPro" id="IPR050699">
    <property type="entry name" value="RNA-DNA_Helicase"/>
</dbReference>
<dbReference type="SUPFAM" id="SSF52540">
    <property type="entry name" value="P-loop containing nucleoside triphosphate hydrolases"/>
    <property type="match status" value="1"/>
</dbReference>
<dbReference type="PROSITE" id="PS51192">
    <property type="entry name" value="HELICASE_ATP_BIND_1"/>
    <property type="match status" value="1"/>
</dbReference>
<evidence type="ECO:0000256" key="4">
    <source>
        <dbReference type="ARBA" id="ARBA00022840"/>
    </source>
</evidence>
<dbReference type="Pfam" id="PF00270">
    <property type="entry name" value="DEAD"/>
    <property type="match status" value="1"/>
</dbReference>